<name>A0A2P6QCZ2_ROSCH</name>
<dbReference type="Gene3D" id="3.80.10.10">
    <property type="entry name" value="Ribonuclease Inhibitor"/>
    <property type="match status" value="1"/>
</dbReference>
<reference evidence="2 3" key="1">
    <citation type="journal article" date="2018" name="Nat. Genet.">
        <title>The Rosa genome provides new insights in the design of modern roses.</title>
        <authorList>
            <person name="Bendahmane M."/>
        </authorList>
    </citation>
    <scope>NUCLEOTIDE SEQUENCE [LARGE SCALE GENOMIC DNA]</scope>
    <source>
        <strain evidence="3">cv. Old Blush</strain>
    </source>
</reference>
<keyword evidence="1" id="KW-0812">Transmembrane</keyword>
<evidence type="ECO:0000313" key="2">
    <source>
        <dbReference type="EMBL" id="PRQ32050.1"/>
    </source>
</evidence>
<evidence type="ECO:0000313" key="3">
    <source>
        <dbReference type="Proteomes" id="UP000238479"/>
    </source>
</evidence>
<sequence length="164" mass="18387">MFHSLLSPPAHPVWKCNGRIATTMTSFREHTQRYLELNSDKDDLPWLQLFDRYTIPNEIGHLPCLEEFVLGGNNLSGLIPTSIFHMSAISIISLDSNQFSDSREKFQQAGLSKTSLVNHFFLTICGASLFQVSACRRKTGISIFKYVIPGILSSLLLVTSILIL</sequence>
<keyword evidence="3" id="KW-1185">Reference proteome</keyword>
<dbReference type="Gramene" id="PRQ32050">
    <property type="protein sequence ID" value="PRQ32050"/>
    <property type="gene ID" value="RchiOBHm_Chr5g0042091"/>
</dbReference>
<accession>A0A2P6QCZ2</accession>
<keyword evidence="1" id="KW-1133">Transmembrane helix</keyword>
<proteinExistence type="predicted"/>
<dbReference type="SUPFAM" id="SSF52058">
    <property type="entry name" value="L domain-like"/>
    <property type="match status" value="1"/>
</dbReference>
<comment type="caution">
    <text evidence="2">The sequence shown here is derived from an EMBL/GenBank/DDBJ whole genome shotgun (WGS) entry which is preliminary data.</text>
</comment>
<feature type="transmembrane region" description="Helical" evidence="1">
    <location>
        <begin position="115"/>
        <end position="134"/>
    </location>
</feature>
<dbReference type="InterPro" id="IPR032675">
    <property type="entry name" value="LRR_dom_sf"/>
</dbReference>
<keyword evidence="1" id="KW-0472">Membrane</keyword>
<dbReference type="AlphaFoldDB" id="A0A2P6QCZ2"/>
<protein>
    <submittedName>
        <fullName evidence="2">Putative leucine-rich repeat domain, L domain-containing protein</fullName>
    </submittedName>
</protein>
<dbReference type="Proteomes" id="UP000238479">
    <property type="component" value="Chromosome 5"/>
</dbReference>
<gene>
    <name evidence="2" type="ORF">RchiOBHm_Chr5g0042091</name>
</gene>
<dbReference type="EMBL" id="PDCK01000043">
    <property type="protein sequence ID" value="PRQ32050.1"/>
    <property type="molecule type" value="Genomic_DNA"/>
</dbReference>
<organism evidence="2 3">
    <name type="scientific">Rosa chinensis</name>
    <name type="common">China rose</name>
    <dbReference type="NCBI Taxonomy" id="74649"/>
    <lineage>
        <taxon>Eukaryota</taxon>
        <taxon>Viridiplantae</taxon>
        <taxon>Streptophyta</taxon>
        <taxon>Embryophyta</taxon>
        <taxon>Tracheophyta</taxon>
        <taxon>Spermatophyta</taxon>
        <taxon>Magnoliopsida</taxon>
        <taxon>eudicotyledons</taxon>
        <taxon>Gunneridae</taxon>
        <taxon>Pentapetalae</taxon>
        <taxon>rosids</taxon>
        <taxon>fabids</taxon>
        <taxon>Rosales</taxon>
        <taxon>Rosaceae</taxon>
        <taxon>Rosoideae</taxon>
        <taxon>Rosoideae incertae sedis</taxon>
        <taxon>Rosa</taxon>
    </lineage>
</organism>
<feature type="transmembrane region" description="Helical" evidence="1">
    <location>
        <begin position="146"/>
        <end position="163"/>
    </location>
</feature>
<evidence type="ECO:0000256" key="1">
    <source>
        <dbReference type="SAM" id="Phobius"/>
    </source>
</evidence>